<dbReference type="SMART" id="SM00382">
    <property type="entry name" value="AAA"/>
    <property type="match status" value="1"/>
</dbReference>
<keyword evidence="2" id="KW-0813">Transport</keyword>
<dbReference type="Pfam" id="PF00005">
    <property type="entry name" value="ABC_tran"/>
    <property type="match status" value="1"/>
</dbReference>
<evidence type="ECO:0000256" key="5">
    <source>
        <dbReference type="SAM" id="MobiDB-lite"/>
    </source>
</evidence>
<keyword evidence="8" id="KW-1185">Reference proteome</keyword>
<dbReference type="OrthoDB" id="87732at2157"/>
<dbReference type="EMBL" id="CP003050">
    <property type="protein sequence ID" value="AGB15417.1"/>
    <property type="molecule type" value="Genomic_DNA"/>
</dbReference>
<dbReference type="PANTHER" id="PTHR42711:SF5">
    <property type="entry name" value="ABC TRANSPORTER ATP-BINDING PROTEIN NATA"/>
    <property type="match status" value="1"/>
</dbReference>
<protein>
    <submittedName>
        <fullName evidence="7">ABC-type multidrug transport system, ATPase component</fullName>
    </submittedName>
</protein>
<proteinExistence type="inferred from homology"/>
<evidence type="ECO:0000256" key="3">
    <source>
        <dbReference type="ARBA" id="ARBA00022741"/>
    </source>
</evidence>
<evidence type="ECO:0000313" key="7">
    <source>
        <dbReference type="EMBL" id="AGB15417.1"/>
    </source>
</evidence>
<dbReference type="RefSeq" id="WP_015300089.1">
    <property type="nucleotide sequence ID" value="NC_019964.1"/>
</dbReference>
<keyword evidence="3" id="KW-0547">Nucleotide-binding</keyword>
<evidence type="ECO:0000259" key="6">
    <source>
        <dbReference type="PROSITE" id="PS50893"/>
    </source>
</evidence>
<dbReference type="InterPro" id="IPR003593">
    <property type="entry name" value="AAA+_ATPase"/>
</dbReference>
<dbReference type="InterPro" id="IPR003439">
    <property type="entry name" value="ABC_transporter-like_ATP-bd"/>
</dbReference>
<comment type="similarity">
    <text evidence="1">Belongs to the ABC transporter superfamily.</text>
</comment>
<dbReference type="GO" id="GO:0016887">
    <property type="term" value="F:ATP hydrolysis activity"/>
    <property type="evidence" value="ECO:0007669"/>
    <property type="project" value="InterPro"/>
</dbReference>
<sequence length="360" mass="38838">MTNADTAIDSADRAAVETVPSGDRTGSDGESTSSESAPPASSSTDPIVEARGLTKTYGSGDDAVTAVDDVDLAIERGTVVGILGPNGAGKTTTIKLLLGLILPDAGEALIDGVDVIDSPRVGYRAVGAMLEGARNVYWRLTVRENVRYFARLGDRPADPDRIDALIEQVGLAEKADTTVNELSRGMKQKTSLACTLVRETPVVFLDEPTLGLDVESSLDLRRELRTLVDEEERTVILSSHDMDVIEAVCDRVVIMNEGRVVADETIDDLLSVFRTQSYRVRLDGTLTAETKATLESTVNATDWVEQGETTQFDAPAVQGDAFHEMLATIRTSQAAFRSVDLLEPDLEEIFLDVTDSEDDE</sequence>
<dbReference type="CDD" id="cd03230">
    <property type="entry name" value="ABC_DR_subfamily_A"/>
    <property type="match status" value="1"/>
</dbReference>
<dbReference type="InterPro" id="IPR027417">
    <property type="entry name" value="P-loop_NTPase"/>
</dbReference>
<dbReference type="InterPro" id="IPR050763">
    <property type="entry name" value="ABC_transporter_ATP-binding"/>
</dbReference>
<feature type="domain" description="ABC transporter" evidence="6">
    <location>
        <begin position="48"/>
        <end position="282"/>
    </location>
</feature>
<dbReference type="PROSITE" id="PS50893">
    <property type="entry name" value="ABC_TRANSPORTER_2"/>
    <property type="match status" value="1"/>
</dbReference>
<name>L0IBU8_HALRX</name>
<evidence type="ECO:0000256" key="2">
    <source>
        <dbReference type="ARBA" id="ARBA00022448"/>
    </source>
</evidence>
<dbReference type="KEGG" id="hru:Halru_0791"/>
<gene>
    <name evidence="7" type="ordered locus">Halru_0791</name>
</gene>
<dbReference type="STRING" id="797302.Halru_0791"/>
<dbReference type="Proteomes" id="UP000010846">
    <property type="component" value="Chromosome"/>
</dbReference>
<dbReference type="SUPFAM" id="SSF52540">
    <property type="entry name" value="P-loop containing nucleoside triphosphate hydrolases"/>
    <property type="match status" value="1"/>
</dbReference>
<feature type="compositionally biased region" description="Low complexity" evidence="5">
    <location>
        <begin position="21"/>
        <end position="44"/>
    </location>
</feature>
<dbReference type="eggNOG" id="arCOG00194">
    <property type="taxonomic scope" value="Archaea"/>
</dbReference>
<reference evidence="7" key="1">
    <citation type="submission" date="2011-09" db="EMBL/GenBank/DDBJ databases">
        <title>Complete sequence of Halovivax ruber XH-70.</title>
        <authorList>
            <consortium name="US DOE Joint Genome Institute"/>
            <person name="Lucas S."/>
            <person name="Han J."/>
            <person name="Lapidus A."/>
            <person name="Cheng J.-F."/>
            <person name="Goodwin L."/>
            <person name="Pitluck S."/>
            <person name="Peters L."/>
            <person name="Mikhailova N."/>
            <person name="Davenport K."/>
            <person name="Detter J.C."/>
            <person name="Han C."/>
            <person name="Tapia R."/>
            <person name="Land M."/>
            <person name="Hauser L."/>
            <person name="Kyrpides N."/>
            <person name="Ivanova N."/>
            <person name="Pagani I."/>
            <person name="Sproer C."/>
            <person name="Anderson I."/>
            <person name="Woyke T."/>
        </authorList>
    </citation>
    <scope>NUCLEOTIDE SEQUENCE</scope>
    <source>
        <strain evidence="7">XH-70</strain>
    </source>
</reference>
<dbReference type="Gene3D" id="3.40.50.300">
    <property type="entry name" value="P-loop containing nucleotide triphosphate hydrolases"/>
    <property type="match status" value="1"/>
</dbReference>
<keyword evidence="4" id="KW-0067">ATP-binding</keyword>
<dbReference type="PANTHER" id="PTHR42711">
    <property type="entry name" value="ABC TRANSPORTER ATP-BINDING PROTEIN"/>
    <property type="match status" value="1"/>
</dbReference>
<evidence type="ECO:0000256" key="4">
    <source>
        <dbReference type="ARBA" id="ARBA00022840"/>
    </source>
</evidence>
<dbReference type="GeneID" id="14375045"/>
<accession>L0IBU8</accession>
<evidence type="ECO:0000313" key="8">
    <source>
        <dbReference type="Proteomes" id="UP000010846"/>
    </source>
</evidence>
<dbReference type="AlphaFoldDB" id="L0IBU8"/>
<organism evidence="7 8">
    <name type="scientific">Halovivax ruber (strain DSM 18193 / JCM 13892 / XH-70)</name>
    <dbReference type="NCBI Taxonomy" id="797302"/>
    <lineage>
        <taxon>Archaea</taxon>
        <taxon>Methanobacteriati</taxon>
        <taxon>Methanobacteriota</taxon>
        <taxon>Stenosarchaea group</taxon>
        <taxon>Halobacteria</taxon>
        <taxon>Halobacteriales</taxon>
        <taxon>Natrialbaceae</taxon>
        <taxon>Halovivax</taxon>
    </lineage>
</organism>
<feature type="region of interest" description="Disordered" evidence="5">
    <location>
        <begin position="1"/>
        <end position="47"/>
    </location>
</feature>
<dbReference type="HOGENOM" id="CLU_000604_1_2_2"/>
<evidence type="ECO:0000256" key="1">
    <source>
        <dbReference type="ARBA" id="ARBA00005417"/>
    </source>
</evidence>
<dbReference type="GO" id="GO:0005524">
    <property type="term" value="F:ATP binding"/>
    <property type="evidence" value="ECO:0007669"/>
    <property type="project" value="UniProtKB-KW"/>
</dbReference>